<organism evidence="3 4">
    <name type="scientific">Boothiomyces macroporosus</name>
    <dbReference type="NCBI Taxonomy" id="261099"/>
    <lineage>
        <taxon>Eukaryota</taxon>
        <taxon>Fungi</taxon>
        <taxon>Fungi incertae sedis</taxon>
        <taxon>Chytridiomycota</taxon>
        <taxon>Chytridiomycota incertae sedis</taxon>
        <taxon>Chytridiomycetes</taxon>
        <taxon>Rhizophydiales</taxon>
        <taxon>Terramycetaceae</taxon>
        <taxon>Boothiomyces</taxon>
    </lineage>
</organism>
<evidence type="ECO:0000259" key="2">
    <source>
        <dbReference type="PROSITE" id="PS50250"/>
    </source>
</evidence>
<dbReference type="PROSITE" id="PS50250">
    <property type="entry name" value="PCI"/>
    <property type="match status" value="1"/>
</dbReference>
<evidence type="ECO:0000313" key="4">
    <source>
        <dbReference type="Proteomes" id="UP001210925"/>
    </source>
</evidence>
<dbReference type="InterPro" id="IPR000717">
    <property type="entry name" value="PCI_dom"/>
</dbReference>
<dbReference type="Pfam" id="PF01399">
    <property type="entry name" value="PCI"/>
    <property type="match status" value="1"/>
</dbReference>
<comment type="similarity">
    <text evidence="1">Belongs to the CSN7/EIF3M family. CSN7 subfamily.</text>
</comment>
<evidence type="ECO:0000313" key="3">
    <source>
        <dbReference type="EMBL" id="KAJ3252987.1"/>
    </source>
</evidence>
<dbReference type="Proteomes" id="UP001210925">
    <property type="component" value="Unassembled WGS sequence"/>
</dbReference>
<proteinExistence type="inferred from homology"/>
<dbReference type="EMBL" id="JADGKB010000123">
    <property type="protein sequence ID" value="KAJ3252987.1"/>
    <property type="molecule type" value="Genomic_DNA"/>
</dbReference>
<feature type="domain" description="PCI" evidence="2">
    <location>
        <begin position="158"/>
        <end position="326"/>
    </location>
</feature>
<comment type="caution">
    <text evidence="3">The sequence shown here is derived from an EMBL/GenBank/DDBJ whole genome shotgun (WGS) entry which is preliminary data.</text>
</comment>
<dbReference type="GO" id="GO:0002183">
    <property type="term" value="P:cytoplasmic translational initiation"/>
    <property type="evidence" value="ECO:0007669"/>
    <property type="project" value="TreeGrafter"/>
</dbReference>
<dbReference type="PANTHER" id="PTHR15350">
    <property type="entry name" value="COP9 SIGNALOSOME COMPLEX SUBUNIT 7/DENDRITIC CELL PROTEIN GA17"/>
    <property type="match status" value="1"/>
</dbReference>
<protein>
    <recommendedName>
        <fullName evidence="2">PCI domain-containing protein</fullName>
    </recommendedName>
</protein>
<reference evidence="3" key="1">
    <citation type="submission" date="2020-05" db="EMBL/GenBank/DDBJ databases">
        <title>Phylogenomic resolution of chytrid fungi.</title>
        <authorList>
            <person name="Stajich J.E."/>
            <person name="Amses K."/>
            <person name="Simmons R."/>
            <person name="Seto K."/>
            <person name="Myers J."/>
            <person name="Bonds A."/>
            <person name="Quandt C.A."/>
            <person name="Barry K."/>
            <person name="Liu P."/>
            <person name="Grigoriev I."/>
            <person name="Longcore J.E."/>
            <person name="James T.Y."/>
        </authorList>
    </citation>
    <scope>NUCLEOTIDE SEQUENCE</scope>
    <source>
        <strain evidence="3">PLAUS21</strain>
    </source>
</reference>
<keyword evidence="4" id="KW-1185">Reference proteome</keyword>
<dbReference type="PANTHER" id="PTHR15350:SF2">
    <property type="entry name" value="EUKARYOTIC TRANSLATION INITIATION FACTOR 3 SUBUNIT M"/>
    <property type="match status" value="1"/>
</dbReference>
<dbReference type="InterPro" id="IPR045237">
    <property type="entry name" value="COPS7/eIF3m"/>
</dbReference>
<name>A0AAD5UBA1_9FUNG</name>
<dbReference type="GO" id="GO:0005852">
    <property type="term" value="C:eukaryotic translation initiation factor 3 complex"/>
    <property type="evidence" value="ECO:0007669"/>
    <property type="project" value="TreeGrafter"/>
</dbReference>
<dbReference type="AlphaFoldDB" id="A0AAD5UBA1"/>
<gene>
    <name evidence="3" type="ORF">HK103_001040</name>
</gene>
<sequence length="326" mass="37378">MRTFYNPEQALELANLYAELKQDDAFGEEAVGLYNNGRFEELLAFFTSNSELLLKLGDSEFEPVYNLLVALAAQFPETISTTVSSIIDPIVGDDQDRCSLKLKVLSNLYNYVQEPVEKFKIYTALVKVASQHNEIAILNLKLDEVKKLVLEWGISQEETRDFYQLLSETQDTTLSYHFLFESLKLHEDAPELATRGIKIALSSPRIFQFEELYNLPVVQALAPSPLLDLLNIFLNKSLKEYSAFIKNHPQLLKEHELNDQELLRKIRILTFASFATKNISQVVTYQQITKVIDVQIDQVEFWIIDCIRAGLLEARIDQLNQSAHIK</sequence>
<evidence type="ECO:0000256" key="1">
    <source>
        <dbReference type="ARBA" id="ARBA00008482"/>
    </source>
</evidence>
<accession>A0AAD5UBA1</accession>